<name>A0AAP0BZI3_9ASPA</name>
<keyword evidence="2" id="KW-1185">Reference proteome</keyword>
<dbReference type="Proteomes" id="UP001418222">
    <property type="component" value="Unassembled WGS sequence"/>
</dbReference>
<accession>A0AAP0BZI3</accession>
<protein>
    <submittedName>
        <fullName evidence="1">Uncharacterized protein</fullName>
    </submittedName>
</protein>
<evidence type="ECO:0000313" key="2">
    <source>
        <dbReference type="Proteomes" id="UP001418222"/>
    </source>
</evidence>
<gene>
    <name evidence="1" type="ORF">KSP39_PZI001899</name>
</gene>
<dbReference type="AlphaFoldDB" id="A0AAP0BZI3"/>
<sequence length="182" mass="19487">MLLFVCLCFGFDPKSYGFHSFIKQPSSKQTFLGLFWLVLRLVGGARPAIQAAVISKEGSANPGMADGCRHGWPASGLNQANLLGDVYDDMMLDVIQPLRDTFHLLIVGAMKGNSLHNAPFFHDEMKADLKEIACVGPACGQDASLRDCGSGGMPDSSPQLAAAGQTDASLRLCQVPSTENRE</sequence>
<dbReference type="EMBL" id="JBBWWQ010000002">
    <property type="protein sequence ID" value="KAK8954255.1"/>
    <property type="molecule type" value="Genomic_DNA"/>
</dbReference>
<evidence type="ECO:0000313" key="1">
    <source>
        <dbReference type="EMBL" id="KAK8954255.1"/>
    </source>
</evidence>
<dbReference type="PANTHER" id="PTHR47801">
    <property type="entry name" value="OS05G0145600 PROTEIN"/>
    <property type="match status" value="1"/>
</dbReference>
<proteinExistence type="predicted"/>
<reference evidence="1 2" key="1">
    <citation type="journal article" date="2022" name="Nat. Plants">
        <title>Genomes of leafy and leafless Platanthera orchids illuminate the evolution of mycoheterotrophy.</title>
        <authorList>
            <person name="Li M.H."/>
            <person name="Liu K.W."/>
            <person name="Li Z."/>
            <person name="Lu H.C."/>
            <person name="Ye Q.L."/>
            <person name="Zhang D."/>
            <person name="Wang J.Y."/>
            <person name="Li Y.F."/>
            <person name="Zhong Z.M."/>
            <person name="Liu X."/>
            <person name="Yu X."/>
            <person name="Liu D.K."/>
            <person name="Tu X.D."/>
            <person name="Liu B."/>
            <person name="Hao Y."/>
            <person name="Liao X.Y."/>
            <person name="Jiang Y.T."/>
            <person name="Sun W.H."/>
            <person name="Chen J."/>
            <person name="Chen Y.Q."/>
            <person name="Ai Y."/>
            <person name="Zhai J.W."/>
            <person name="Wu S.S."/>
            <person name="Zhou Z."/>
            <person name="Hsiao Y.Y."/>
            <person name="Wu W.L."/>
            <person name="Chen Y.Y."/>
            <person name="Lin Y.F."/>
            <person name="Hsu J.L."/>
            <person name="Li C.Y."/>
            <person name="Wang Z.W."/>
            <person name="Zhao X."/>
            <person name="Zhong W.Y."/>
            <person name="Ma X.K."/>
            <person name="Ma L."/>
            <person name="Huang J."/>
            <person name="Chen G.Z."/>
            <person name="Huang M.Z."/>
            <person name="Huang L."/>
            <person name="Peng D.H."/>
            <person name="Luo Y.B."/>
            <person name="Zou S.Q."/>
            <person name="Chen S.P."/>
            <person name="Lan S."/>
            <person name="Tsai W.C."/>
            <person name="Van de Peer Y."/>
            <person name="Liu Z.J."/>
        </authorList>
    </citation>
    <scope>NUCLEOTIDE SEQUENCE [LARGE SCALE GENOMIC DNA]</scope>
    <source>
        <strain evidence="1">Lor287</strain>
    </source>
</reference>
<dbReference type="PANTHER" id="PTHR47801:SF1">
    <property type="entry name" value="OS05G0145600 PROTEIN"/>
    <property type="match status" value="1"/>
</dbReference>
<dbReference type="GO" id="GO:0005739">
    <property type="term" value="C:mitochondrion"/>
    <property type="evidence" value="ECO:0007669"/>
    <property type="project" value="TreeGrafter"/>
</dbReference>
<organism evidence="1 2">
    <name type="scientific">Platanthera zijinensis</name>
    <dbReference type="NCBI Taxonomy" id="2320716"/>
    <lineage>
        <taxon>Eukaryota</taxon>
        <taxon>Viridiplantae</taxon>
        <taxon>Streptophyta</taxon>
        <taxon>Embryophyta</taxon>
        <taxon>Tracheophyta</taxon>
        <taxon>Spermatophyta</taxon>
        <taxon>Magnoliopsida</taxon>
        <taxon>Liliopsida</taxon>
        <taxon>Asparagales</taxon>
        <taxon>Orchidaceae</taxon>
        <taxon>Orchidoideae</taxon>
        <taxon>Orchideae</taxon>
        <taxon>Orchidinae</taxon>
        <taxon>Platanthera</taxon>
    </lineage>
</organism>
<comment type="caution">
    <text evidence="1">The sequence shown here is derived from an EMBL/GenBank/DDBJ whole genome shotgun (WGS) entry which is preliminary data.</text>
</comment>